<dbReference type="Proteomes" id="UP000567067">
    <property type="component" value="Unassembled WGS sequence"/>
</dbReference>
<organism evidence="1 2">
    <name type="scientific">Fontibacillus solani</name>
    <dbReference type="NCBI Taxonomy" id="1572857"/>
    <lineage>
        <taxon>Bacteria</taxon>
        <taxon>Bacillati</taxon>
        <taxon>Bacillota</taxon>
        <taxon>Bacilli</taxon>
        <taxon>Bacillales</taxon>
        <taxon>Paenibacillaceae</taxon>
        <taxon>Fontibacillus</taxon>
    </lineage>
</organism>
<comment type="caution">
    <text evidence="1">The sequence shown here is derived from an EMBL/GenBank/DDBJ whole genome shotgun (WGS) entry which is preliminary data.</text>
</comment>
<name>A0A7W3SV67_9BACL</name>
<proteinExistence type="predicted"/>
<gene>
    <name evidence="1" type="ORF">FHR92_003326</name>
</gene>
<dbReference type="AlphaFoldDB" id="A0A7W3SV67"/>
<evidence type="ECO:0000313" key="2">
    <source>
        <dbReference type="Proteomes" id="UP000567067"/>
    </source>
</evidence>
<protein>
    <submittedName>
        <fullName evidence="1">Uncharacterized protein</fullName>
    </submittedName>
</protein>
<evidence type="ECO:0000313" key="1">
    <source>
        <dbReference type="EMBL" id="MBA9086846.1"/>
    </source>
</evidence>
<sequence>MEQCLIESHKRTELLLTLYYSHGGPAGAVAWFARGISMKLDQADNPAAVAVGS</sequence>
<dbReference type="EMBL" id="JACJIP010000023">
    <property type="protein sequence ID" value="MBA9086846.1"/>
    <property type="molecule type" value="Genomic_DNA"/>
</dbReference>
<reference evidence="1 2" key="1">
    <citation type="submission" date="2020-08" db="EMBL/GenBank/DDBJ databases">
        <title>Genomic Encyclopedia of Type Strains, Phase III (KMG-III): the genomes of soil and plant-associated and newly described type strains.</title>
        <authorList>
            <person name="Whitman W."/>
        </authorList>
    </citation>
    <scope>NUCLEOTIDE SEQUENCE [LARGE SCALE GENOMIC DNA]</scope>
    <source>
        <strain evidence="1 2">CECT 8693</strain>
    </source>
</reference>
<keyword evidence="2" id="KW-1185">Reference proteome</keyword>
<accession>A0A7W3SV67</accession>